<organism evidence="1 2">
    <name type="scientific">Spirosoma arboris</name>
    <dbReference type="NCBI Taxonomy" id="2682092"/>
    <lineage>
        <taxon>Bacteria</taxon>
        <taxon>Pseudomonadati</taxon>
        <taxon>Bacteroidota</taxon>
        <taxon>Cytophagia</taxon>
        <taxon>Cytophagales</taxon>
        <taxon>Cytophagaceae</taxon>
        <taxon>Spirosoma</taxon>
    </lineage>
</organism>
<dbReference type="AlphaFoldDB" id="A0A7K1SBH4"/>
<reference evidence="1 2" key="1">
    <citation type="submission" date="2019-12" db="EMBL/GenBank/DDBJ databases">
        <title>Spirosoma sp. HMF4905 genome sequencing and assembly.</title>
        <authorList>
            <person name="Kang H."/>
            <person name="Cha I."/>
            <person name="Kim H."/>
            <person name="Joh K."/>
        </authorList>
    </citation>
    <scope>NUCLEOTIDE SEQUENCE [LARGE SCALE GENOMIC DNA]</scope>
    <source>
        <strain evidence="1 2">HMF4905</strain>
    </source>
</reference>
<accession>A0A7K1SBH4</accession>
<sequence length="362" mass="41357">MSNNRIPFRELAKMEKGEIPMTEEGRAQIEKWSAMVRPIIEQQKIMNLAVKNAMASLSSPSISAASSIINSVKPLLTIPASNFNIPIVKGFATPNIIIYAESIRKAFQPTANLLNDLRIHSEGIRAFFERLKNDPTFQERLKLLADKEKMFRRLLKQWEMYLVKKANEMPFESFAHHIEYACYDLIDYAGDNKELASLNDSDFISLFKDVVAKLAVEDELQFEQQKARHKQSPNIVLPVKTGKRQVLVKHYDNFTSIFRNPDDISSCVEALYKLETPVINDAGGWIGKKRGSYSSISVLVAWIEVLEIRAKIYPQIDRCHLAELLNSYFSGLNMGTKDPGMFNKQNDVQQQYKTIFLAMINK</sequence>
<dbReference type="EMBL" id="WPIN01000004">
    <property type="protein sequence ID" value="MVM31173.1"/>
    <property type="molecule type" value="Genomic_DNA"/>
</dbReference>
<comment type="caution">
    <text evidence="1">The sequence shown here is derived from an EMBL/GenBank/DDBJ whole genome shotgun (WGS) entry which is preliminary data.</text>
</comment>
<protein>
    <submittedName>
        <fullName evidence="1">Uncharacterized protein</fullName>
    </submittedName>
</protein>
<keyword evidence="2" id="KW-1185">Reference proteome</keyword>
<evidence type="ECO:0000313" key="2">
    <source>
        <dbReference type="Proteomes" id="UP000436006"/>
    </source>
</evidence>
<dbReference type="Proteomes" id="UP000436006">
    <property type="component" value="Unassembled WGS sequence"/>
</dbReference>
<proteinExistence type="predicted"/>
<name>A0A7K1SBH4_9BACT</name>
<gene>
    <name evidence="1" type="ORF">GO755_14115</name>
</gene>
<dbReference type="RefSeq" id="WP_157585776.1">
    <property type="nucleotide sequence ID" value="NZ_WPIN01000004.1"/>
</dbReference>
<evidence type="ECO:0000313" key="1">
    <source>
        <dbReference type="EMBL" id="MVM31173.1"/>
    </source>
</evidence>